<dbReference type="PANTHER" id="PTHR13832:SF349">
    <property type="entry name" value="PROTEIN PHOSPHATASE 2C 31-RELATED"/>
    <property type="match status" value="1"/>
</dbReference>
<keyword evidence="3" id="KW-0904">Protein phosphatase</keyword>
<dbReference type="PANTHER" id="PTHR13832">
    <property type="entry name" value="PROTEIN PHOSPHATASE 2C"/>
    <property type="match status" value="1"/>
</dbReference>
<evidence type="ECO:0000256" key="5">
    <source>
        <dbReference type="ARBA" id="ARBA00048336"/>
    </source>
</evidence>
<dbReference type="EC" id="3.1.3.16" evidence="1"/>
<feature type="region of interest" description="Disordered" evidence="6">
    <location>
        <begin position="300"/>
        <end position="336"/>
    </location>
</feature>
<dbReference type="Gene3D" id="3.60.40.10">
    <property type="entry name" value="PPM-type phosphatase domain"/>
    <property type="match status" value="1"/>
</dbReference>
<dbReference type="Proteomes" id="UP000324705">
    <property type="component" value="Chromosome 4B"/>
</dbReference>
<comment type="catalytic activity">
    <reaction evidence="5">
        <text>O-phospho-L-threonyl-[protein] + H2O = L-threonyl-[protein] + phosphate</text>
        <dbReference type="Rhea" id="RHEA:47004"/>
        <dbReference type="Rhea" id="RHEA-COMP:11060"/>
        <dbReference type="Rhea" id="RHEA-COMP:11605"/>
        <dbReference type="ChEBI" id="CHEBI:15377"/>
        <dbReference type="ChEBI" id="CHEBI:30013"/>
        <dbReference type="ChEBI" id="CHEBI:43474"/>
        <dbReference type="ChEBI" id="CHEBI:61977"/>
        <dbReference type="EC" id="3.1.3.16"/>
    </reaction>
</comment>
<comment type="catalytic activity">
    <reaction evidence="4">
        <text>O-phospho-L-seryl-[protein] + H2O = L-seryl-[protein] + phosphate</text>
        <dbReference type="Rhea" id="RHEA:20629"/>
        <dbReference type="Rhea" id="RHEA-COMP:9863"/>
        <dbReference type="Rhea" id="RHEA-COMP:11604"/>
        <dbReference type="ChEBI" id="CHEBI:15377"/>
        <dbReference type="ChEBI" id="CHEBI:29999"/>
        <dbReference type="ChEBI" id="CHEBI:43474"/>
        <dbReference type="ChEBI" id="CHEBI:83421"/>
        <dbReference type="EC" id="3.1.3.16"/>
    </reaction>
</comment>
<evidence type="ECO:0000256" key="4">
    <source>
        <dbReference type="ARBA" id="ARBA00047761"/>
    </source>
</evidence>
<evidence type="ECO:0000259" key="7">
    <source>
        <dbReference type="PROSITE" id="PS51746"/>
    </source>
</evidence>
<gene>
    <name evidence="8" type="ORF">TRITD_4Bv1G203890</name>
</gene>
<feature type="compositionally biased region" description="Basic and acidic residues" evidence="6">
    <location>
        <begin position="309"/>
        <end position="328"/>
    </location>
</feature>
<name>A0A9R0TI29_TRITD</name>
<keyword evidence="9" id="KW-1185">Reference proteome</keyword>
<dbReference type="AlphaFoldDB" id="A0A9R0TI29"/>
<dbReference type="Pfam" id="PF00481">
    <property type="entry name" value="PP2C"/>
    <property type="match status" value="1"/>
</dbReference>
<protein>
    <recommendedName>
        <fullName evidence="1">protein-serine/threonine phosphatase</fullName>
        <ecNumber evidence="1">3.1.3.16</ecNumber>
    </recommendedName>
</protein>
<evidence type="ECO:0000256" key="1">
    <source>
        <dbReference type="ARBA" id="ARBA00013081"/>
    </source>
</evidence>
<reference evidence="8 9" key="1">
    <citation type="submission" date="2017-09" db="EMBL/GenBank/DDBJ databases">
        <authorList>
            <consortium name="International Durum Wheat Genome Sequencing Consortium (IDWGSC)"/>
            <person name="Milanesi L."/>
        </authorList>
    </citation>
    <scope>NUCLEOTIDE SEQUENCE [LARGE SCALE GENOMIC DNA]</scope>
    <source>
        <strain evidence="9">cv. Svevo</strain>
    </source>
</reference>
<organism evidence="8 9">
    <name type="scientific">Triticum turgidum subsp. durum</name>
    <name type="common">Durum wheat</name>
    <name type="synonym">Triticum durum</name>
    <dbReference type="NCBI Taxonomy" id="4567"/>
    <lineage>
        <taxon>Eukaryota</taxon>
        <taxon>Viridiplantae</taxon>
        <taxon>Streptophyta</taxon>
        <taxon>Embryophyta</taxon>
        <taxon>Tracheophyta</taxon>
        <taxon>Spermatophyta</taxon>
        <taxon>Magnoliopsida</taxon>
        <taxon>Liliopsida</taxon>
        <taxon>Poales</taxon>
        <taxon>Poaceae</taxon>
        <taxon>BOP clade</taxon>
        <taxon>Pooideae</taxon>
        <taxon>Triticodae</taxon>
        <taxon>Triticeae</taxon>
        <taxon>Triticinae</taxon>
        <taxon>Triticum</taxon>
    </lineage>
</organism>
<dbReference type="InterPro" id="IPR001932">
    <property type="entry name" value="PPM-type_phosphatase-like_dom"/>
</dbReference>
<evidence type="ECO:0000256" key="3">
    <source>
        <dbReference type="ARBA" id="ARBA00022912"/>
    </source>
</evidence>
<dbReference type="CDD" id="cd00143">
    <property type="entry name" value="PP2Cc"/>
    <property type="match status" value="1"/>
</dbReference>
<evidence type="ECO:0000313" key="8">
    <source>
        <dbReference type="EMBL" id="VAI11543.1"/>
    </source>
</evidence>
<evidence type="ECO:0000256" key="2">
    <source>
        <dbReference type="ARBA" id="ARBA00022801"/>
    </source>
</evidence>
<sequence length="609" mass="66546">MGNGISKNTCFSGDTYAPAVSSDPVPGDIHGHSFKYVPISVAFDKSSMANVLSSKTPFFSLSGAAINANQATSSSMPSFQLLNELMGPQSYACIVKSSCSFTAAPLQATPARSSLSGHFLDSSSTVSTISNQLPRRACMYGMLDHSFSSSSSVVSKQDSVSHLMVEHGATGSRCCNERPLGKSLATAGSRLDFRVPRNSLLSKGPIELSNMDSFGDGNHRSPPSNNVQWAQGMAGEDRFQVAVSEERGWVFVGIYDGFFGPDATDYLFANLHVAVHHALKGVLSDNIQCNDSTTTSNHLFSLNGGNHSPEFERKPAKRGRIEHPEKDNSAMSGGGPTIHQKVLGALDRALRETEEAFFKAAEEGATDNPEIGLMGSCVLVMLMKGEDVYVMNVGDNRAVLARGQEPDHDNIPGKATRKDLQQLKAEIMDGLQSVQLNAEHSTSVEEEVNRIKAEHSDRNAIIHGRVKGKLNVTRAFGAGYLKEPKWNSMLLGSFKIDYISKGPYINCIPSLHHHRIGPNDKFLVLSCDGLYQYFTNKEVVDEVEMFTTVYPKGNPAEHLVEELLLRAARNAGLDYHELLNISHDERRRYHDDVSVIVISFKGRMWRSSA</sequence>
<proteinExistence type="predicted"/>
<dbReference type="SUPFAM" id="SSF81606">
    <property type="entry name" value="PP2C-like"/>
    <property type="match status" value="1"/>
</dbReference>
<keyword evidence="2" id="KW-0378">Hydrolase</keyword>
<dbReference type="Gramene" id="TRITD4Bv1G203890.1">
    <property type="protein sequence ID" value="TRITD4Bv1G203890.1"/>
    <property type="gene ID" value="TRITD4Bv1G203890"/>
</dbReference>
<dbReference type="OMA" id="ANVEWAQ"/>
<dbReference type="EMBL" id="LT934118">
    <property type="protein sequence ID" value="VAI11543.1"/>
    <property type="molecule type" value="Genomic_DNA"/>
</dbReference>
<evidence type="ECO:0000256" key="6">
    <source>
        <dbReference type="SAM" id="MobiDB-lite"/>
    </source>
</evidence>
<accession>A0A9R0TI29</accession>
<dbReference type="InterPro" id="IPR036457">
    <property type="entry name" value="PPM-type-like_dom_sf"/>
</dbReference>
<evidence type="ECO:0000313" key="9">
    <source>
        <dbReference type="Proteomes" id="UP000324705"/>
    </source>
</evidence>
<dbReference type="InterPro" id="IPR015655">
    <property type="entry name" value="PP2C"/>
</dbReference>
<dbReference type="SMART" id="SM00332">
    <property type="entry name" value="PP2Cc"/>
    <property type="match status" value="1"/>
</dbReference>
<dbReference type="GO" id="GO:0004722">
    <property type="term" value="F:protein serine/threonine phosphatase activity"/>
    <property type="evidence" value="ECO:0007669"/>
    <property type="project" value="UniProtKB-EC"/>
</dbReference>
<dbReference type="PROSITE" id="PS51746">
    <property type="entry name" value="PPM_2"/>
    <property type="match status" value="1"/>
</dbReference>
<feature type="domain" description="PPM-type phosphatase" evidence="7">
    <location>
        <begin position="219"/>
        <end position="600"/>
    </location>
</feature>